<organism evidence="2 3">
    <name type="scientific">Nitrosococcus oceani C-27</name>
    <dbReference type="NCBI Taxonomy" id="314279"/>
    <lineage>
        <taxon>Bacteria</taxon>
        <taxon>Pseudomonadati</taxon>
        <taxon>Pseudomonadota</taxon>
        <taxon>Gammaproteobacteria</taxon>
        <taxon>Chromatiales</taxon>
        <taxon>Chromatiaceae</taxon>
        <taxon>Nitrosococcus</taxon>
    </lineage>
</organism>
<evidence type="ECO:0000313" key="2">
    <source>
        <dbReference type="EMBL" id="KFI20234.1"/>
    </source>
</evidence>
<proteinExistence type="predicted"/>
<dbReference type="InterPro" id="IPR006342">
    <property type="entry name" value="FkbM_mtfrase"/>
</dbReference>
<keyword evidence="2" id="KW-0808">Transferase</keyword>
<feature type="domain" description="Methyltransferase FkbM" evidence="1">
    <location>
        <begin position="109"/>
        <end position="277"/>
    </location>
</feature>
<protein>
    <submittedName>
        <fullName evidence="2">Methyltransferase FkbM</fullName>
    </submittedName>
</protein>
<gene>
    <name evidence="2" type="ORF">IB75_03755</name>
</gene>
<dbReference type="HOGENOM" id="CLU_074577_1_0_6"/>
<accession>A0A0E2Z435</accession>
<dbReference type="Pfam" id="PF05050">
    <property type="entry name" value="Methyltransf_21"/>
    <property type="match status" value="1"/>
</dbReference>
<evidence type="ECO:0000259" key="1">
    <source>
        <dbReference type="Pfam" id="PF05050"/>
    </source>
</evidence>
<comment type="caution">
    <text evidence="2">The sequence shown here is derived from an EMBL/GenBank/DDBJ whole genome shotgun (WGS) entry which is preliminary data.</text>
</comment>
<dbReference type="AlphaFoldDB" id="A0A0E2Z435"/>
<dbReference type="GO" id="GO:0008168">
    <property type="term" value="F:methyltransferase activity"/>
    <property type="evidence" value="ECO:0007669"/>
    <property type="project" value="UniProtKB-KW"/>
</dbReference>
<reference evidence="2 3" key="1">
    <citation type="submission" date="2014-07" db="EMBL/GenBank/DDBJ databases">
        <title>Comparative analysis of Nitrosococcus oceani genome inventories of strains from Pacific and Atlantic gyres.</title>
        <authorList>
            <person name="Lim C.K."/>
            <person name="Wang L."/>
            <person name="Sayavedra-Soto L.A."/>
            <person name="Klotz M.G."/>
        </authorList>
    </citation>
    <scope>NUCLEOTIDE SEQUENCE [LARGE SCALE GENOMIC DNA]</scope>
    <source>
        <strain evidence="2 3">C-27</strain>
    </source>
</reference>
<dbReference type="SUPFAM" id="SSF53335">
    <property type="entry name" value="S-adenosyl-L-methionine-dependent methyltransferases"/>
    <property type="match status" value="1"/>
</dbReference>
<dbReference type="GO" id="GO:0032259">
    <property type="term" value="P:methylation"/>
    <property type="evidence" value="ECO:0007669"/>
    <property type="project" value="UniProtKB-KW"/>
</dbReference>
<dbReference type="Gene3D" id="3.40.50.150">
    <property type="entry name" value="Vaccinia Virus protein VP39"/>
    <property type="match status" value="1"/>
</dbReference>
<dbReference type="NCBIfam" id="TIGR01444">
    <property type="entry name" value="fkbM_fam"/>
    <property type="match status" value="1"/>
</dbReference>
<dbReference type="OrthoDB" id="9814604at2"/>
<sequence length="306" mass="34443">MEQLTKKIFQLWNRAWTKMPTDTYSIEGKLNQLLEENKRLRGEVRKLLDTRTFYLGNNTALTFLANGSKLYVFTDDVGIAPHIISTGRWEPHITRVFTSLIKKGDTVLDIGANLGYFSVIAAPLVGEQGRIMAFEANPKLSALLEKSFMVNGMFRNGKAQLFNKGVMDREGEMVFCFPPNQMGGGSFFVPEKKAKNDGMDEITVPVVALDEFLGSDFTADVVKMDIEGSEPLALKGMSQLIRRSKNIKIIIEYSPNRFKKHMSLDGLIDMVESFGFNIFNLENNGAHPINRQQLLSCGFTNLLLQR</sequence>
<evidence type="ECO:0000313" key="3">
    <source>
        <dbReference type="Proteomes" id="UP000028839"/>
    </source>
</evidence>
<dbReference type="PANTHER" id="PTHR34203:SF15">
    <property type="entry name" value="SLL1173 PROTEIN"/>
    <property type="match status" value="1"/>
</dbReference>
<dbReference type="InterPro" id="IPR052514">
    <property type="entry name" value="SAM-dependent_MTase"/>
</dbReference>
<dbReference type="InterPro" id="IPR029063">
    <property type="entry name" value="SAM-dependent_MTases_sf"/>
</dbReference>
<keyword evidence="2" id="KW-0489">Methyltransferase</keyword>
<dbReference type="Proteomes" id="UP000028839">
    <property type="component" value="Unassembled WGS sequence"/>
</dbReference>
<dbReference type="EMBL" id="JPGN01000023">
    <property type="protein sequence ID" value="KFI20234.1"/>
    <property type="molecule type" value="Genomic_DNA"/>
</dbReference>
<dbReference type="PANTHER" id="PTHR34203">
    <property type="entry name" value="METHYLTRANSFERASE, FKBM FAMILY PROTEIN"/>
    <property type="match status" value="1"/>
</dbReference>
<name>A0A0E2Z435_9GAMM</name>